<name>A0A1G9I6K5_9FIRM</name>
<keyword evidence="3" id="KW-1185">Reference proteome</keyword>
<protein>
    <submittedName>
        <fullName evidence="2">Uncharacterized protein</fullName>
    </submittedName>
</protein>
<evidence type="ECO:0000313" key="3">
    <source>
        <dbReference type="Proteomes" id="UP000199068"/>
    </source>
</evidence>
<reference evidence="2 3" key="1">
    <citation type="submission" date="2016-10" db="EMBL/GenBank/DDBJ databases">
        <authorList>
            <person name="de Groot N.N."/>
        </authorList>
    </citation>
    <scope>NUCLEOTIDE SEQUENCE [LARGE SCALE GENOMIC DNA]</scope>
    <source>
        <strain evidence="2 3">DSM 797</strain>
    </source>
</reference>
<organism evidence="2 3">
    <name type="scientific">Romboutsia lituseburensis DSM 797</name>
    <dbReference type="NCBI Taxonomy" id="1121325"/>
    <lineage>
        <taxon>Bacteria</taxon>
        <taxon>Bacillati</taxon>
        <taxon>Bacillota</taxon>
        <taxon>Clostridia</taxon>
        <taxon>Peptostreptococcales</taxon>
        <taxon>Peptostreptococcaceae</taxon>
        <taxon>Romboutsia</taxon>
    </lineage>
</organism>
<proteinExistence type="predicted"/>
<keyword evidence="1" id="KW-0175">Coiled coil</keyword>
<evidence type="ECO:0000256" key="1">
    <source>
        <dbReference type="SAM" id="Coils"/>
    </source>
</evidence>
<sequence>MLEQINIQITNAKNEVAKKYVLQNKLNDLKIELQKAEGELTNLENNLKKEKKDVDNLKKLSLSNLISTAMGSKADKIEKEEKEYLMAKLQYDKCQSNVNLIKSNINDITNRLSGLSKCENIYDNLLKKKIELINVYGDESTKNKIIYIEKNIDMYLKEMKEVDESIYVGNELLDEVRSAKKLLSSAKAWSTFDIFGGDLLSSMAKHSKIDDVQWHLSKISNLIKSFNKELKDVNISGISFSSSTKTFDIFFDNIFTDLSVDKHITDSYDNICVLEVKIENILSKLKRDSKDLKEIIDCKRREYDEFIKNI</sequence>
<accession>A0A1G9I6K5</accession>
<evidence type="ECO:0000313" key="2">
    <source>
        <dbReference type="EMBL" id="SDL20726.1"/>
    </source>
</evidence>
<dbReference type="AlphaFoldDB" id="A0A1G9I6K5"/>
<dbReference type="EMBL" id="FNGW01000001">
    <property type="protein sequence ID" value="SDL20726.1"/>
    <property type="molecule type" value="Genomic_DNA"/>
</dbReference>
<dbReference type="Proteomes" id="UP000199068">
    <property type="component" value="Unassembled WGS sequence"/>
</dbReference>
<gene>
    <name evidence="2" type="ORF">SAMN04515677_101122</name>
</gene>
<dbReference type="RefSeq" id="WP_092721840.1">
    <property type="nucleotide sequence ID" value="NZ_FNGW01000001.1"/>
</dbReference>
<dbReference type="STRING" id="1121325.SAMN04515677_101122"/>
<feature type="coiled-coil region" evidence="1">
    <location>
        <begin position="19"/>
        <end position="97"/>
    </location>
</feature>